<accession>A0A5N6QDF8</accession>
<feature type="compositionally biased region" description="Basic and acidic residues" evidence="2">
    <location>
        <begin position="71"/>
        <end position="101"/>
    </location>
</feature>
<reference evidence="4 5" key="1">
    <citation type="submission" date="2019-06" db="EMBL/GenBank/DDBJ databases">
        <title>A chromosomal-level reference genome of Carpinus fangiana (Coryloideae, Betulaceae).</title>
        <authorList>
            <person name="Yang X."/>
            <person name="Wang Z."/>
            <person name="Zhang L."/>
            <person name="Hao G."/>
            <person name="Liu J."/>
            <person name="Yang Y."/>
        </authorList>
    </citation>
    <scope>NUCLEOTIDE SEQUENCE [LARGE SCALE GENOMIC DNA]</scope>
    <source>
        <strain evidence="4">Cfa_2016G</strain>
        <tissue evidence="4">Leaf</tissue>
    </source>
</reference>
<dbReference type="AlphaFoldDB" id="A0A5N6QDF8"/>
<dbReference type="OrthoDB" id="10581145at2759"/>
<feature type="compositionally biased region" description="Polar residues" evidence="2">
    <location>
        <begin position="136"/>
        <end position="151"/>
    </location>
</feature>
<feature type="coiled-coil region" evidence="1">
    <location>
        <begin position="203"/>
        <end position="230"/>
    </location>
</feature>
<dbReference type="Proteomes" id="UP000327013">
    <property type="component" value="Chromosome 1"/>
</dbReference>
<dbReference type="EMBL" id="CM017321">
    <property type="protein sequence ID" value="KAE7996394.1"/>
    <property type="molecule type" value="Genomic_DNA"/>
</dbReference>
<evidence type="ECO:0000256" key="3">
    <source>
        <dbReference type="SAM" id="SignalP"/>
    </source>
</evidence>
<feature type="signal peptide" evidence="3">
    <location>
        <begin position="1"/>
        <end position="21"/>
    </location>
</feature>
<evidence type="ECO:0000256" key="2">
    <source>
        <dbReference type="SAM" id="MobiDB-lite"/>
    </source>
</evidence>
<gene>
    <name evidence="4" type="ORF">FH972_001124</name>
</gene>
<feature type="compositionally biased region" description="Basic residues" evidence="2">
    <location>
        <begin position="124"/>
        <end position="135"/>
    </location>
</feature>
<keyword evidence="5" id="KW-1185">Reference proteome</keyword>
<feature type="region of interest" description="Disordered" evidence="2">
    <location>
        <begin position="54"/>
        <end position="165"/>
    </location>
</feature>
<name>A0A5N6QDF8_9ROSI</name>
<keyword evidence="3" id="KW-0732">Signal</keyword>
<keyword evidence="1" id="KW-0175">Coiled coil</keyword>
<proteinExistence type="predicted"/>
<protein>
    <submittedName>
        <fullName evidence="4">Uncharacterized protein</fullName>
    </submittedName>
</protein>
<evidence type="ECO:0000313" key="5">
    <source>
        <dbReference type="Proteomes" id="UP000327013"/>
    </source>
</evidence>
<evidence type="ECO:0000313" key="4">
    <source>
        <dbReference type="EMBL" id="KAE7996394.1"/>
    </source>
</evidence>
<feature type="chain" id="PRO_5024408909" evidence="3">
    <location>
        <begin position="22"/>
        <end position="245"/>
    </location>
</feature>
<sequence length="245" mass="27638">MLLSHFGGILVVLLILRRIVPDSFVLEGKMSINLRSLSDIDDLPLSNPFTALFPSGDKRTQRSSNPNLRVRNGDGMKKQEQEGHSLKPSITKEEKPRRDNQQSDIANDQIIRRSATDGKISSSKSRKKHSFKCKSGRSSMTKNTNSDTNLPSAIGKKSEQHPPSGGEGFSLQLAISWTFARLKLPIRVCVFTFIIWLIKCYIMSSLETRYAQLQIQIETLTSTINDLQQRIPPTGQEYHTCMNYI</sequence>
<organism evidence="4 5">
    <name type="scientific">Carpinus fangiana</name>
    <dbReference type="NCBI Taxonomy" id="176857"/>
    <lineage>
        <taxon>Eukaryota</taxon>
        <taxon>Viridiplantae</taxon>
        <taxon>Streptophyta</taxon>
        <taxon>Embryophyta</taxon>
        <taxon>Tracheophyta</taxon>
        <taxon>Spermatophyta</taxon>
        <taxon>Magnoliopsida</taxon>
        <taxon>eudicotyledons</taxon>
        <taxon>Gunneridae</taxon>
        <taxon>Pentapetalae</taxon>
        <taxon>rosids</taxon>
        <taxon>fabids</taxon>
        <taxon>Fagales</taxon>
        <taxon>Betulaceae</taxon>
        <taxon>Carpinus</taxon>
    </lineage>
</organism>
<evidence type="ECO:0000256" key="1">
    <source>
        <dbReference type="SAM" id="Coils"/>
    </source>
</evidence>